<feature type="domain" description="Amidase" evidence="5">
    <location>
        <begin position="55"/>
        <end position="197"/>
    </location>
</feature>
<name>A0ABQ6VHB4_9CORY</name>
<organism evidence="6 7">
    <name type="scientific">Corynebacterium zhongnanshanii</name>
    <dbReference type="NCBI Taxonomy" id="2768834"/>
    <lineage>
        <taxon>Bacteria</taxon>
        <taxon>Bacillati</taxon>
        <taxon>Actinomycetota</taxon>
        <taxon>Actinomycetes</taxon>
        <taxon>Mycobacteriales</taxon>
        <taxon>Corynebacteriaceae</taxon>
        <taxon>Corynebacterium</taxon>
    </lineage>
</organism>
<evidence type="ECO:0000313" key="6">
    <source>
        <dbReference type="EMBL" id="KAB3523599.1"/>
    </source>
</evidence>
<dbReference type="Proteomes" id="UP000436181">
    <property type="component" value="Unassembled WGS sequence"/>
</dbReference>
<accession>A0ABQ6VHB4</accession>
<dbReference type="PROSITE" id="PS00571">
    <property type="entry name" value="AMIDASES"/>
    <property type="match status" value="1"/>
</dbReference>
<dbReference type="InterPro" id="IPR023631">
    <property type="entry name" value="Amidase_dom"/>
</dbReference>
<dbReference type="PANTHER" id="PTHR11895">
    <property type="entry name" value="TRANSAMIDASE"/>
    <property type="match status" value="1"/>
</dbReference>
<evidence type="ECO:0000256" key="4">
    <source>
        <dbReference type="SAM" id="MobiDB-lite"/>
    </source>
</evidence>
<dbReference type="InterPro" id="IPR036928">
    <property type="entry name" value="AS_sf"/>
</dbReference>
<dbReference type="InterPro" id="IPR000120">
    <property type="entry name" value="Amidase"/>
</dbReference>
<evidence type="ECO:0000313" key="7">
    <source>
        <dbReference type="Proteomes" id="UP000436181"/>
    </source>
</evidence>
<comment type="catalytic activity">
    <reaction evidence="1">
        <text>a monocarboxylic acid amide + H2O = a monocarboxylate + NH4(+)</text>
        <dbReference type="Rhea" id="RHEA:12020"/>
        <dbReference type="ChEBI" id="CHEBI:15377"/>
        <dbReference type="ChEBI" id="CHEBI:28938"/>
        <dbReference type="ChEBI" id="CHEBI:35757"/>
        <dbReference type="ChEBI" id="CHEBI:83628"/>
        <dbReference type="EC" id="3.5.1.4"/>
    </reaction>
</comment>
<reference evidence="6 7" key="1">
    <citation type="submission" date="2019-10" db="EMBL/GenBank/DDBJ databases">
        <title>Corynebacterium sp novel species isolated from the respiratory tract of Marmot.</title>
        <authorList>
            <person name="Zhang G."/>
        </authorList>
    </citation>
    <scope>NUCLEOTIDE SEQUENCE [LARGE SCALE GENOMIC DNA]</scope>
    <source>
        <strain evidence="6 7">336</strain>
    </source>
</reference>
<dbReference type="EC" id="3.5.1.4" evidence="3"/>
<comment type="caution">
    <text evidence="6">The sequence shown here is derived from an EMBL/GenBank/DDBJ whole genome shotgun (WGS) entry which is preliminary data.</text>
</comment>
<dbReference type="Gene3D" id="3.90.1300.10">
    <property type="entry name" value="Amidase signature (AS) domain"/>
    <property type="match status" value="1"/>
</dbReference>
<evidence type="ECO:0000256" key="1">
    <source>
        <dbReference type="ARBA" id="ARBA00001311"/>
    </source>
</evidence>
<dbReference type="Pfam" id="PF01425">
    <property type="entry name" value="Amidase"/>
    <property type="match status" value="1"/>
</dbReference>
<gene>
    <name evidence="6" type="ORF">F8377_01050</name>
</gene>
<dbReference type="InterPro" id="IPR020556">
    <property type="entry name" value="Amidase_CS"/>
</dbReference>
<protein>
    <recommendedName>
        <fullName evidence="3">amidase</fullName>
        <ecNumber evidence="3">3.5.1.4</ecNumber>
    </recommendedName>
</protein>
<sequence>MRRTGLSQAQLGVARVYSSPKASDAAAQAGADAGASAIAERTAAGAADAPERTPKHAHAGTGDPRAAQLPLAGEEVLLKDLHQVAGETVSFGSCHQARVAEHTDSAATALLNAGASLLGASSTAEFGTVAYTEPVGVDQPVNPLNAAMMVGGSSGGAATAVARGLVDVAHATDGGGSIRIPAACCGLVGLKPAHDRTHAPGGFTPTAQGFIAKDLAHTRRAYGLEAGTLATRRGLRLGYTNAPFHSASAVDPAIAAPTAAVASLLVTHPAVESLAPAPRPYPRATFELFSEFLAARCADLPGTLTPLTACLRDRGRQIPAHRRQLLVEQILAVDPSSGPWRDLDVVINPTLACAPPAPNTFSALSPRLNFLAQTAWTPWGTLWNLTGWAAVSVPLVDPAEVPGRWPISLMVGAVGERVSDAELLDIAEFVQSVARQLPAEQLSMAEPGDVRALGFEPRPENRHEHE</sequence>
<dbReference type="PANTHER" id="PTHR11895:SF7">
    <property type="entry name" value="GLUTAMYL-TRNA(GLN) AMIDOTRANSFERASE SUBUNIT A, MITOCHONDRIAL"/>
    <property type="match status" value="1"/>
</dbReference>
<evidence type="ECO:0000259" key="5">
    <source>
        <dbReference type="Pfam" id="PF01425"/>
    </source>
</evidence>
<dbReference type="EMBL" id="WBZJ01000001">
    <property type="protein sequence ID" value="KAB3523599.1"/>
    <property type="molecule type" value="Genomic_DNA"/>
</dbReference>
<evidence type="ECO:0000256" key="2">
    <source>
        <dbReference type="ARBA" id="ARBA00009199"/>
    </source>
</evidence>
<comment type="similarity">
    <text evidence="2">Belongs to the amidase family.</text>
</comment>
<dbReference type="SUPFAM" id="SSF75304">
    <property type="entry name" value="Amidase signature (AS) enzymes"/>
    <property type="match status" value="1"/>
</dbReference>
<evidence type="ECO:0000256" key="3">
    <source>
        <dbReference type="ARBA" id="ARBA00012922"/>
    </source>
</evidence>
<feature type="region of interest" description="Disordered" evidence="4">
    <location>
        <begin position="41"/>
        <end position="66"/>
    </location>
</feature>
<proteinExistence type="inferred from homology"/>
<keyword evidence="7" id="KW-1185">Reference proteome</keyword>